<feature type="region of interest" description="Disordered" evidence="1">
    <location>
        <begin position="233"/>
        <end position="369"/>
    </location>
</feature>
<evidence type="ECO:0000313" key="3">
    <source>
        <dbReference type="Proteomes" id="UP000078113"/>
    </source>
</evidence>
<reference evidence="2" key="2">
    <citation type="journal article" date="2019" name="IMA Fungus">
        <title>Genome sequencing and comparison of five Tilletia species to identify candidate genes for the detection of regulated species infecting wheat.</title>
        <authorList>
            <person name="Nguyen H.D.T."/>
            <person name="Sultana T."/>
            <person name="Kesanakurti P."/>
            <person name="Hambleton S."/>
        </authorList>
    </citation>
    <scope>NUCLEOTIDE SEQUENCE</scope>
    <source>
        <strain evidence="2">DAOMC 236422</strain>
    </source>
</reference>
<reference evidence="2" key="1">
    <citation type="submission" date="2016-04" db="EMBL/GenBank/DDBJ databases">
        <authorList>
            <person name="Nguyen H.D."/>
            <person name="Samba Siva P."/>
            <person name="Cullis J."/>
            <person name="Levesque C.A."/>
            <person name="Hambleton S."/>
        </authorList>
    </citation>
    <scope>NUCLEOTIDE SEQUENCE</scope>
    <source>
        <strain evidence="2">DAOMC 236422</strain>
    </source>
</reference>
<proteinExistence type="predicted"/>
<feature type="compositionally biased region" description="Basic and acidic residues" evidence="1">
    <location>
        <begin position="713"/>
        <end position="728"/>
    </location>
</feature>
<feature type="compositionally biased region" description="Low complexity" evidence="1">
    <location>
        <begin position="508"/>
        <end position="521"/>
    </location>
</feature>
<dbReference type="EMBL" id="LWDG02000007">
    <property type="protein sequence ID" value="KAE8271926.1"/>
    <property type="molecule type" value="Genomic_DNA"/>
</dbReference>
<feature type="compositionally biased region" description="Polar residues" evidence="1">
    <location>
        <begin position="25"/>
        <end position="42"/>
    </location>
</feature>
<feature type="compositionally biased region" description="Polar residues" evidence="1">
    <location>
        <begin position="336"/>
        <end position="349"/>
    </location>
</feature>
<feature type="compositionally biased region" description="Polar residues" evidence="1">
    <location>
        <begin position="68"/>
        <end position="85"/>
    </location>
</feature>
<feature type="compositionally biased region" description="Polar residues" evidence="1">
    <location>
        <begin position="528"/>
        <end position="542"/>
    </location>
</feature>
<feature type="compositionally biased region" description="Polar residues" evidence="1">
    <location>
        <begin position="686"/>
        <end position="696"/>
    </location>
</feature>
<keyword evidence="3" id="KW-1185">Reference proteome</keyword>
<feature type="compositionally biased region" description="Polar residues" evidence="1">
    <location>
        <begin position="237"/>
        <end position="246"/>
    </location>
</feature>
<feature type="compositionally biased region" description="Basic and acidic residues" evidence="1">
    <location>
        <begin position="154"/>
        <end position="168"/>
    </location>
</feature>
<sequence length="728" mass="77313">MEILQPSSPRSSLINYGQRPVRGNVTGTQLPSLASWTSQIPRTNAPALHPNSAPSSVRRLNSVAESGPTASQAGSSSDHLSTQHYASHPRDGGERSLPSISSILPALRNSHLQSARSSHVGGPPMLHHSPPLSLAAESQFRHPSDTLHPQVDALDSRQRTSGGRHEAENLSLPSHFQEYNDSRAGRSMMRPPSRTQHFGSTSELRAAFADEAQQVARSDHAAQEFAGSFRARLPAESSPSNSFSPPTQEPAAGVPRVRSTDGGREGSMYSLAEPSEGEPSNGVGTRDSGQNHGMRSVGLPAFPHYHRTSSYSSLPGPASTPIVHSDTRRSTSDSTPNYDQIQESSTHSQLGLGGPQHLLDPSHPGHGDALQPLAAAYILPSSTVPSSTASVPSSTAAGSPRIPGLLKRPATDPEADVNNGSIAYNELLSRRRTTGSRMKRKKGAAGEPLDGQMKAAFGMAGADMQPSASETGQSKGSDMSSDEAEGVDDGSASHQHSPNGTSRMTELSSGPHSSTWSPSASFVGPNPTGLSPQATMFQNQLDSSGSGSGSYGPFVFGRGGPHPPPLPVSSERLKSEGSYRTLSAFRGSRDDSFYGGSVAPVGPFPPGPSRFGFGSQTSYHSNGHHHQQQQQRRQQQQQQQQHRPSFPPGPQPFFVGPGGSSTTPWSPGPLYNAATLMEDNERRRNQSAARSWTTPGDISRHSHISDVRSSSSDAHRQTERPNESRLSK</sequence>
<feature type="region of interest" description="Disordered" evidence="1">
    <location>
        <begin position="112"/>
        <end position="131"/>
    </location>
</feature>
<accession>A0A8X7NHD2</accession>
<feature type="region of interest" description="Disordered" evidence="1">
    <location>
        <begin position="383"/>
        <end position="728"/>
    </location>
</feature>
<gene>
    <name evidence="2" type="ORF">A4X09_0g392</name>
</gene>
<feature type="compositionally biased region" description="Low complexity" evidence="1">
    <location>
        <begin position="383"/>
        <end position="397"/>
    </location>
</feature>
<feature type="region of interest" description="Disordered" evidence="1">
    <location>
        <begin position="1"/>
        <end position="98"/>
    </location>
</feature>
<organism evidence="2 3">
    <name type="scientific">Tilletia walkeri</name>
    <dbReference type="NCBI Taxonomy" id="117179"/>
    <lineage>
        <taxon>Eukaryota</taxon>
        <taxon>Fungi</taxon>
        <taxon>Dikarya</taxon>
        <taxon>Basidiomycota</taxon>
        <taxon>Ustilaginomycotina</taxon>
        <taxon>Exobasidiomycetes</taxon>
        <taxon>Tilletiales</taxon>
        <taxon>Tilletiaceae</taxon>
        <taxon>Tilletia</taxon>
    </lineage>
</organism>
<feature type="compositionally biased region" description="Polar residues" evidence="1">
    <location>
        <begin position="1"/>
        <end position="15"/>
    </location>
</feature>
<name>A0A8X7NHD2_9BASI</name>
<feature type="compositionally biased region" description="Polar residues" evidence="1">
    <location>
        <begin position="492"/>
        <end position="507"/>
    </location>
</feature>
<evidence type="ECO:0000256" key="1">
    <source>
        <dbReference type="SAM" id="MobiDB-lite"/>
    </source>
</evidence>
<protein>
    <submittedName>
        <fullName evidence="2">Uncharacterized protein</fullName>
    </submittedName>
</protein>
<evidence type="ECO:0000313" key="2">
    <source>
        <dbReference type="EMBL" id="KAE8271926.1"/>
    </source>
</evidence>
<dbReference type="AlphaFoldDB" id="A0A8X7NHD2"/>
<comment type="caution">
    <text evidence="2">The sequence shown here is derived from an EMBL/GenBank/DDBJ whole genome shotgun (WGS) entry which is preliminary data.</text>
</comment>
<feature type="compositionally biased region" description="Low complexity" evidence="1">
    <location>
        <begin position="628"/>
        <end position="644"/>
    </location>
</feature>
<feature type="region of interest" description="Disordered" evidence="1">
    <location>
        <begin position="138"/>
        <end position="176"/>
    </location>
</feature>
<feature type="compositionally biased region" description="Basic residues" evidence="1">
    <location>
        <begin position="430"/>
        <end position="443"/>
    </location>
</feature>
<feature type="compositionally biased region" description="Polar residues" evidence="1">
    <location>
        <begin position="466"/>
        <end position="479"/>
    </location>
</feature>
<dbReference type="Proteomes" id="UP000078113">
    <property type="component" value="Unassembled WGS sequence"/>
</dbReference>